<protein>
    <submittedName>
        <fullName evidence="1">Uncharacterized protein</fullName>
    </submittedName>
</protein>
<proteinExistence type="predicted"/>
<evidence type="ECO:0000313" key="1">
    <source>
        <dbReference type="EMBL" id="ALA46567.1"/>
    </source>
</evidence>
<name>A0A0K2FKL1_9CAUD</name>
<dbReference type="EMBL" id="KT207918">
    <property type="protein sequence ID" value="ALA46567.1"/>
    <property type="molecule type" value="Genomic_DNA"/>
</dbReference>
<sequence>MKRRKPIKDIVYDLLHDGLFVLVERAYKVVRGLD</sequence>
<reference evidence="1 2" key="1">
    <citation type="journal article" date="2015" name="Genome Announc.">
        <title>Genome Sequences of Two Bacillus cereus Group Bacteriophages, Eyuki and AvesoBmore.</title>
        <authorList>
            <person name="Erill I."/>
            <person name="Caruso S.M."/>
        </authorList>
    </citation>
    <scope>NUCLEOTIDE SEQUENCE [LARGE SCALE GENOMIC DNA]</scope>
</reference>
<dbReference type="KEGG" id="vg:26638487"/>
<gene>
    <name evidence="1" type="ORF">EYUKI_9</name>
</gene>
<dbReference type="Proteomes" id="UP000203939">
    <property type="component" value="Segment"/>
</dbReference>
<evidence type="ECO:0000313" key="2">
    <source>
        <dbReference type="Proteomes" id="UP000203939"/>
    </source>
</evidence>
<dbReference type="RefSeq" id="YP_009211949.1">
    <property type="nucleotide sequence ID" value="NC_028944.1"/>
</dbReference>
<accession>A0A0K2FKL1</accession>
<organism evidence="1 2">
    <name type="scientific">Bacillus phage Eyuki</name>
    <dbReference type="NCBI Taxonomy" id="1690431"/>
    <lineage>
        <taxon>Viruses</taxon>
        <taxon>Duplodnaviria</taxon>
        <taxon>Heunggongvirae</taxon>
        <taxon>Uroviricota</taxon>
        <taxon>Caudoviricetes</taxon>
        <taxon>Herelleviridae</taxon>
        <taxon>Bastillevirinae</taxon>
        <taxon>Wphvirus</taxon>
        <taxon>Wphvirus megatron</taxon>
    </lineage>
</organism>